<dbReference type="InterPro" id="IPR039262">
    <property type="entry name" value="DTWD2/TAPT"/>
</dbReference>
<dbReference type="InterPro" id="IPR005636">
    <property type="entry name" value="DTW"/>
</dbReference>
<comment type="similarity">
    <text evidence="5">Belongs to the TDD superfamily. DTWD2 family.</text>
</comment>
<dbReference type="AlphaFoldDB" id="A0A4U1B5K0"/>
<dbReference type="Pfam" id="PF03942">
    <property type="entry name" value="DTW"/>
    <property type="match status" value="1"/>
</dbReference>
<evidence type="ECO:0000256" key="2">
    <source>
        <dbReference type="ARBA" id="ARBA00022679"/>
    </source>
</evidence>
<dbReference type="PANTHER" id="PTHR21392:SF0">
    <property type="entry name" value="TRNA-URIDINE AMINOCARBOXYPROPYLTRANSFERASE 2"/>
    <property type="match status" value="1"/>
</dbReference>
<protein>
    <recommendedName>
        <fullName evidence="1">tRNA-uridine aminocarboxypropyltransferase</fullName>
        <ecNumber evidence="1">2.5.1.25</ecNumber>
    </recommendedName>
</protein>
<evidence type="ECO:0000313" key="7">
    <source>
        <dbReference type="EMBL" id="TKB45727.1"/>
    </source>
</evidence>
<comment type="caution">
    <text evidence="7">The sequence shown here is derived from an EMBL/GenBank/DDBJ whole genome shotgun (WGS) entry which is preliminary data.</text>
</comment>
<sequence>MSRQYCIRCQRPLVTCVCEFTSTTDNRVEILLLQHKSEEKQAKGTARLLALSLQHCQVFVGENFSQDRELNALINEPGYQTCLLYPGKNSEVVQPRPDETLTKLRLVVLDGTWKKAYKMLQLSTNLHDLPQLTLPQQFTSNYHIRKHHDPRGLSTLESTVHALGILENNPDTYRGILSGFKQFNDFQLRLAHTNRVNNK</sequence>
<gene>
    <name evidence="7" type="ORF">E8M12_07285</name>
</gene>
<dbReference type="EMBL" id="SWDB01000014">
    <property type="protein sequence ID" value="TKB45727.1"/>
    <property type="molecule type" value="Genomic_DNA"/>
</dbReference>
<evidence type="ECO:0000256" key="5">
    <source>
        <dbReference type="ARBA" id="ARBA00034489"/>
    </source>
</evidence>
<evidence type="ECO:0000256" key="4">
    <source>
        <dbReference type="ARBA" id="ARBA00022694"/>
    </source>
</evidence>
<organism evidence="7 8">
    <name type="scientific">Thalassotalea mangrovi</name>
    <dbReference type="NCBI Taxonomy" id="2572245"/>
    <lineage>
        <taxon>Bacteria</taxon>
        <taxon>Pseudomonadati</taxon>
        <taxon>Pseudomonadota</taxon>
        <taxon>Gammaproteobacteria</taxon>
        <taxon>Alteromonadales</taxon>
        <taxon>Colwelliaceae</taxon>
        <taxon>Thalassotalea</taxon>
    </lineage>
</organism>
<accession>A0A4U1B5K0</accession>
<evidence type="ECO:0000256" key="1">
    <source>
        <dbReference type="ARBA" id="ARBA00012386"/>
    </source>
</evidence>
<dbReference type="GO" id="GO:0016432">
    <property type="term" value="F:tRNA-uridine aminocarboxypropyltransferase activity"/>
    <property type="evidence" value="ECO:0007669"/>
    <property type="project" value="UniProtKB-EC"/>
</dbReference>
<evidence type="ECO:0000313" key="8">
    <source>
        <dbReference type="Proteomes" id="UP000307999"/>
    </source>
</evidence>
<evidence type="ECO:0000259" key="6">
    <source>
        <dbReference type="SMART" id="SM01144"/>
    </source>
</evidence>
<name>A0A4U1B5K0_9GAMM</name>
<keyword evidence="4" id="KW-0819">tRNA processing</keyword>
<keyword evidence="3" id="KW-0949">S-adenosyl-L-methionine</keyword>
<dbReference type="SMART" id="SM01144">
    <property type="entry name" value="DTW"/>
    <property type="match status" value="1"/>
</dbReference>
<reference evidence="7 8" key="1">
    <citation type="submission" date="2019-04" db="EMBL/GenBank/DDBJ databases">
        <title>Thalassotalea guangxiensis sp. nov., isolated from sediment of the coastal wetland.</title>
        <authorList>
            <person name="Zheng S."/>
            <person name="Zhang D."/>
        </authorList>
    </citation>
    <scope>NUCLEOTIDE SEQUENCE [LARGE SCALE GENOMIC DNA]</scope>
    <source>
        <strain evidence="7 8">ZS-4</strain>
    </source>
</reference>
<feature type="domain" description="DTW" evidence="6">
    <location>
        <begin position="2"/>
        <end position="192"/>
    </location>
</feature>
<dbReference type="Proteomes" id="UP000307999">
    <property type="component" value="Unassembled WGS sequence"/>
</dbReference>
<keyword evidence="8" id="KW-1185">Reference proteome</keyword>
<dbReference type="PANTHER" id="PTHR21392">
    <property type="entry name" value="TRNA-URIDINE AMINOCARBOXYPROPYLTRANSFERASE 2"/>
    <property type="match status" value="1"/>
</dbReference>
<dbReference type="OrthoDB" id="268835at2"/>
<dbReference type="EC" id="2.5.1.25" evidence="1"/>
<proteinExistence type="inferred from homology"/>
<keyword evidence="2" id="KW-0808">Transferase</keyword>
<dbReference type="GO" id="GO:0008033">
    <property type="term" value="P:tRNA processing"/>
    <property type="evidence" value="ECO:0007669"/>
    <property type="project" value="UniProtKB-KW"/>
</dbReference>
<dbReference type="RefSeq" id="WP_136735434.1">
    <property type="nucleotide sequence ID" value="NZ_SWDB01000014.1"/>
</dbReference>
<evidence type="ECO:0000256" key="3">
    <source>
        <dbReference type="ARBA" id="ARBA00022691"/>
    </source>
</evidence>